<evidence type="ECO:0000259" key="1">
    <source>
        <dbReference type="Pfam" id="PF01796"/>
    </source>
</evidence>
<dbReference type="PANTHER" id="PTHR34075:SF5">
    <property type="entry name" value="BLR3430 PROTEIN"/>
    <property type="match status" value="1"/>
</dbReference>
<evidence type="ECO:0000313" key="4">
    <source>
        <dbReference type="Proteomes" id="UP000294664"/>
    </source>
</evidence>
<evidence type="ECO:0008006" key="5">
    <source>
        <dbReference type="Google" id="ProtNLM"/>
    </source>
</evidence>
<proteinExistence type="predicted"/>
<gene>
    <name evidence="3" type="ORF">EDC64_109138</name>
</gene>
<dbReference type="InterPro" id="IPR022002">
    <property type="entry name" value="ChsH2_Znr"/>
</dbReference>
<dbReference type="PANTHER" id="PTHR34075">
    <property type="entry name" value="BLR3430 PROTEIN"/>
    <property type="match status" value="1"/>
</dbReference>
<dbReference type="InterPro" id="IPR002878">
    <property type="entry name" value="ChsH2_C"/>
</dbReference>
<evidence type="ECO:0000313" key="3">
    <source>
        <dbReference type="EMBL" id="TCT03588.1"/>
    </source>
</evidence>
<sequence>MTETTTQIDRDWWAGVEAGKVLFQRCSRCQAATFYPRFACAVCLSPAWHWQECAGQGTVYAFTRIHRAPNPDFEADIPYVVVLADMDEGFRLMAKLKSGSIGAVSVGARVAVAFEGQAAGRPRPCFELL</sequence>
<feature type="domain" description="ChsH2 rubredoxin-like zinc ribbon" evidence="2">
    <location>
        <begin position="13"/>
        <end position="48"/>
    </location>
</feature>
<evidence type="ECO:0000259" key="2">
    <source>
        <dbReference type="Pfam" id="PF12172"/>
    </source>
</evidence>
<keyword evidence="4" id="KW-1185">Reference proteome</keyword>
<dbReference type="SUPFAM" id="SSF50249">
    <property type="entry name" value="Nucleic acid-binding proteins"/>
    <property type="match status" value="1"/>
</dbReference>
<accession>A0A4V2UXH7</accession>
<dbReference type="InterPro" id="IPR012340">
    <property type="entry name" value="NA-bd_OB-fold"/>
</dbReference>
<feature type="domain" description="ChsH2 C-terminal OB-fold" evidence="1">
    <location>
        <begin position="50"/>
        <end position="115"/>
    </location>
</feature>
<organism evidence="3 4">
    <name type="scientific">Aquabacter spiritensis</name>
    <dbReference type="NCBI Taxonomy" id="933073"/>
    <lineage>
        <taxon>Bacteria</taxon>
        <taxon>Pseudomonadati</taxon>
        <taxon>Pseudomonadota</taxon>
        <taxon>Alphaproteobacteria</taxon>
        <taxon>Hyphomicrobiales</taxon>
        <taxon>Xanthobacteraceae</taxon>
        <taxon>Aquabacter</taxon>
    </lineage>
</organism>
<dbReference type="Pfam" id="PF01796">
    <property type="entry name" value="OB_ChsH2_C"/>
    <property type="match status" value="1"/>
</dbReference>
<protein>
    <recommendedName>
        <fullName evidence="5">OB-fold protein</fullName>
    </recommendedName>
</protein>
<dbReference type="Gene3D" id="6.10.30.10">
    <property type="match status" value="1"/>
</dbReference>
<name>A0A4V2UXH7_9HYPH</name>
<comment type="caution">
    <text evidence="3">The sequence shown here is derived from an EMBL/GenBank/DDBJ whole genome shotgun (WGS) entry which is preliminary data.</text>
</comment>
<dbReference type="EMBL" id="SMAI01000009">
    <property type="protein sequence ID" value="TCT03588.1"/>
    <property type="molecule type" value="Genomic_DNA"/>
</dbReference>
<dbReference type="Pfam" id="PF12172">
    <property type="entry name" value="zf-ChsH2"/>
    <property type="match status" value="1"/>
</dbReference>
<dbReference type="Proteomes" id="UP000294664">
    <property type="component" value="Unassembled WGS sequence"/>
</dbReference>
<dbReference type="AlphaFoldDB" id="A0A4V2UXH7"/>
<reference evidence="3 4" key="1">
    <citation type="submission" date="2019-03" db="EMBL/GenBank/DDBJ databases">
        <title>Genomic Encyclopedia of Type Strains, Phase IV (KMG-IV): sequencing the most valuable type-strain genomes for metagenomic binning, comparative biology and taxonomic classification.</title>
        <authorList>
            <person name="Goeker M."/>
        </authorList>
    </citation>
    <scope>NUCLEOTIDE SEQUENCE [LARGE SCALE GENOMIC DNA]</scope>
    <source>
        <strain evidence="3 4">DSM 9035</strain>
    </source>
</reference>
<dbReference type="InterPro" id="IPR052513">
    <property type="entry name" value="Thioester_dehydratase-like"/>
</dbReference>
<dbReference type="RefSeq" id="WP_165933784.1">
    <property type="nucleotide sequence ID" value="NZ_SMAI01000009.1"/>
</dbReference>